<dbReference type="AlphaFoldDB" id="A0A0S2DDT7"/>
<dbReference type="Gene3D" id="3.40.50.1820">
    <property type="entry name" value="alpha/beta hydrolase"/>
    <property type="match status" value="1"/>
</dbReference>
<feature type="domain" description="Peptidase S9 prolyl oligopeptidase catalytic" evidence="3">
    <location>
        <begin position="485"/>
        <end position="674"/>
    </location>
</feature>
<dbReference type="InterPro" id="IPR001375">
    <property type="entry name" value="Peptidase_S9_cat"/>
</dbReference>
<dbReference type="Proteomes" id="UP000061569">
    <property type="component" value="Chromosome"/>
</dbReference>
<organism evidence="4 5">
    <name type="scientific">Lysobacter enzymogenes</name>
    <dbReference type="NCBI Taxonomy" id="69"/>
    <lineage>
        <taxon>Bacteria</taxon>
        <taxon>Pseudomonadati</taxon>
        <taxon>Pseudomonadota</taxon>
        <taxon>Gammaproteobacteria</taxon>
        <taxon>Lysobacterales</taxon>
        <taxon>Lysobacteraceae</taxon>
        <taxon>Lysobacter</taxon>
    </lineage>
</organism>
<dbReference type="GO" id="GO:0006508">
    <property type="term" value="P:proteolysis"/>
    <property type="evidence" value="ECO:0007669"/>
    <property type="project" value="InterPro"/>
</dbReference>
<gene>
    <name evidence="4" type="ORF">GLE_1300</name>
</gene>
<keyword evidence="2" id="KW-0732">Signal</keyword>
<keyword evidence="4" id="KW-0645">Protease</keyword>
<feature type="signal peptide" evidence="2">
    <location>
        <begin position="1"/>
        <end position="26"/>
    </location>
</feature>
<dbReference type="PANTHER" id="PTHR42776:SF27">
    <property type="entry name" value="DIPEPTIDYL PEPTIDASE FAMILY MEMBER 6"/>
    <property type="match status" value="1"/>
</dbReference>
<dbReference type="SUPFAM" id="SSF53474">
    <property type="entry name" value="alpha/beta-Hydrolases"/>
    <property type="match status" value="1"/>
</dbReference>
<dbReference type="PATRIC" id="fig|69.6.peg.1283"/>
<sequence length="683" mass="74949">MDTMHTLKRLALAVALAAGAASAAQAKPAVPTVEQLAAFPLMSSFTLSPDGKRMAALQARGEERVILVWDTDALDKAPTVIGSAKMKFNAVSFIKNDLLAVSLWQPYDLRADRLYKTFANKLMITDLQGKDWHEPMPQERAESRDEQVRQALAVPAILDTLPNDPDHVLAMSTVGSSAGDVYKVDLRTWKAERIQRSNERIGGYLTDSQGNLAARLSNDTDGKGAYVAAQFRDPKSGQWTEHFRSYVKERDEVQVVGFADDPNIAFVRSNVGRDKSVIYEYDIAAKARKENLFEHRFFDASSVIVNRTKGLEGVGQGEILGLRYEGPRENDVQWVHPKLKALDQALRAALQLKPVPTEFVDPATGQGATTGYDAAAGYSLVDYSADLSTAVVAVEGRARPPEFYLLRGGKLAALGKAYPQIDPAALGEVKLVYYKARDGQTIPGFLTTPNKELCGAGPWPSVIHPHGGPWARDGMGFDGSMWVPLMVSRCMAVLQPQYRGSQGWGRKLWMAGDAEWGQKMQDDKDDGVKWLVEQKIAQPGRVAMFGFSYGGYAAFAAAVRPNGLYKCAIAGAGVSDIRRIWARFYTNPFFREAQAPTVAGLSPLDQADKIKIPLMIYHGDRDQTVPIEQSEWFADKSKASGQPVEYHPIADYAHGPAWTRKIMGDQLQLIETYLSKGCGGSGL</sequence>
<reference evidence="4 5" key="1">
    <citation type="submission" date="2015-11" db="EMBL/GenBank/DDBJ databases">
        <title>Genome sequences of Lysobacter enzymogenes strain C3 and Lysobacter antibioticus ATCC 29479.</title>
        <authorList>
            <person name="Kobayashi D.Y."/>
        </authorList>
    </citation>
    <scope>NUCLEOTIDE SEQUENCE [LARGE SCALE GENOMIC DNA]</scope>
    <source>
        <strain evidence="4 5">C3</strain>
    </source>
</reference>
<evidence type="ECO:0000259" key="3">
    <source>
        <dbReference type="Pfam" id="PF00326"/>
    </source>
</evidence>
<dbReference type="EMBL" id="CP013140">
    <property type="protein sequence ID" value="ALN56657.1"/>
    <property type="molecule type" value="Genomic_DNA"/>
</dbReference>
<protein>
    <submittedName>
        <fullName evidence="4">Dipeptidyl aminopeptidase/acylaminoacyl peptidase</fullName>
    </submittedName>
</protein>
<keyword evidence="1" id="KW-0378">Hydrolase</keyword>
<evidence type="ECO:0000256" key="2">
    <source>
        <dbReference type="SAM" id="SignalP"/>
    </source>
</evidence>
<accession>A0A0S2DDT7</accession>
<proteinExistence type="predicted"/>
<dbReference type="GO" id="GO:0004252">
    <property type="term" value="F:serine-type endopeptidase activity"/>
    <property type="evidence" value="ECO:0007669"/>
    <property type="project" value="TreeGrafter"/>
</dbReference>
<dbReference type="SUPFAM" id="SSF82171">
    <property type="entry name" value="DPP6 N-terminal domain-like"/>
    <property type="match status" value="1"/>
</dbReference>
<dbReference type="GO" id="GO:0004177">
    <property type="term" value="F:aminopeptidase activity"/>
    <property type="evidence" value="ECO:0007669"/>
    <property type="project" value="UniProtKB-KW"/>
</dbReference>
<evidence type="ECO:0000313" key="4">
    <source>
        <dbReference type="EMBL" id="ALN56657.1"/>
    </source>
</evidence>
<dbReference type="PANTHER" id="PTHR42776">
    <property type="entry name" value="SERINE PEPTIDASE S9 FAMILY MEMBER"/>
    <property type="match status" value="1"/>
</dbReference>
<dbReference type="KEGG" id="lez:GLE_1300"/>
<feature type="chain" id="PRO_5006594991" evidence="2">
    <location>
        <begin position="27"/>
        <end position="683"/>
    </location>
</feature>
<keyword evidence="4" id="KW-0031">Aminopeptidase</keyword>
<dbReference type="STRING" id="69.GLE_1300"/>
<evidence type="ECO:0000256" key="1">
    <source>
        <dbReference type="ARBA" id="ARBA00022801"/>
    </source>
</evidence>
<evidence type="ECO:0000313" key="5">
    <source>
        <dbReference type="Proteomes" id="UP000061569"/>
    </source>
</evidence>
<dbReference type="Pfam" id="PF00326">
    <property type="entry name" value="Peptidase_S9"/>
    <property type="match status" value="1"/>
</dbReference>
<name>A0A0S2DDT7_LYSEN</name>
<dbReference type="InterPro" id="IPR029058">
    <property type="entry name" value="AB_hydrolase_fold"/>
</dbReference>